<keyword evidence="3" id="KW-0687">Ribonucleoprotein</keyword>
<comment type="similarity">
    <text evidence="1 3">Belongs to the bacterial ribosomal protein bS6 family.</text>
</comment>
<dbReference type="InterPro" id="IPR035980">
    <property type="entry name" value="Ribosomal_bS6_sf"/>
</dbReference>
<dbReference type="GO" id="GO:0070181">
    <property type="term" value="F:small ribosomal subunit rRNA binding"/>
    <property type="evidence" value="ECO:0007669"/>
    <property type="project" value="TreeGrafter"/>
</dbReference>
<gene>
    <name evidence="3" type="primary">rpsF</name>
    <name evidence="4" type="ORF">A2628_00735</name>
</gene>
<dbReference type="GO" id="GO:1990904">
    <property type="term" value="C:ribonucleoprotein complex"/>
    <property type="evidence" value="ECO:0007669"/>
    <property type="project" value="UniProtKB-KW"/>
</dbReference>
<dbReference type="HAMAP" id="MF_00360">
    <property type="entry name" value="Ribosomal_bS6"/>
    <property type="match status" value="1"/>
</dbReference>
<keyword evidence="3" id="KW-0699">rRNA-binding</keyword>
<comment type="caution">
    <text evidence="4">The sequence shown here is derived from an EMBL/GenBank/DDBJ whole genome shotgun (WGS) entry which is preliminary data.</text>
</comment>
<dbReference type="NCBIfam" id="TIGR00166">
    <property type="entry name" value="S6"/>
    <property type="match status" value="1"/>
</dbReference>
<keyword evidence="3" id="KW-0694">RNA-binding</keyword>
<dbReference type="GO" id="GO:0005737">
    <property type="term" value="C:cytoplasm"/>
    <property type="evidence" value="ECO:0007669"/>
    <property type="project" value="UniProtKB-ARBA"/>
</dbReference>
<dbReference type="SUPFAM" id="SSF54995">
    <property type="entry name" value="Ribosomal protein S6"/>
    <property type="match status" value="1"/>
</dbReference>
<dbReference type="GO" id="GO:0005840">
    <property type="term" value="C:ribosome"/>
    <property type="evidence" value="ECO:0007669"/>
    <property type="project" value="UniProtKB-KW"/>
</dbReference>
<name>A0A1F7YIY6_9BACT</name>
<dbReference type="CDD" id="cd00473">
    <property type="entry name" value="bS6"/>
    <property type="match status" value="1"/>
</dbReference>
<dbReference type="Proteomes" id="UP000179221">
    <property type="component" value="Unassembled WGS sequence"/>
</dbReference>
<dbReference type="InterPro" id="IPR020814">
    <property type="entry name" value="Ribosomal_S6_plastid/chlpt"/>
</dbReference>
<evidence type="ECO:0000256" key="3">
    <source>
        <dbReference type="HAMAP-Rule" id="MF_00360"/>
    </source>
</evidence>
<proteinExistence type="inferred from homology"/>
<dbReference type="Pfam" id="PF01250">
    <property type="entry name" value="Ribosomal_S6"/>
    <property type="match status" value="1"/>
</dbReference>
<evidence type="ECO:0000256" key="2">
    <source>
        <dbReference type="ARBA" id="ARBA00035294"/>
    </source>
</evidence>
<evidence type="ECO:0000313" key="4">
    <source>
        <dbReference type="EMBL" id="OGM27314.1"/>
    </source>
</evidence>
<reference evidence="4 5" key="1">
    <citation type="journal article" date="2016" name="Nat. Commun.">
        <title>Thousands of microbial genomes shed light on interconnected biogeochemical processes in an aquifer system.</title>
        <authorList>
            <person name="Anantharaman K."/>
            <person name="Brown C.T."/>
            <person name="Hug L.A."/>
            <person name="Sharon I."/>
            <person name="Castelle C.J."/>
            <person name="Probst A.J."/>
            <person name="Thomas B.C."/>
            <person name="Singh A."/>
            <person name="Wilkins M.J."/>
            <person name="Karaoz U."/>
            <person name="Brodie E.L."/>
            <person name="Williams K.H."/>
            <person name="Hubbard S.S."/>
            <person name="Banfield J.F."/>
        </authorList>
    </citation>
    <scope>NUCLEOTIDE SEQUENCE [LARGE SCALE GENOMIC DNA]</scope>
</reference>
<dbReference type="InterPro" id="IPR000529">
    <property type="entry name" value="Ribosomal_bS6"/>
</dbReference>
<comment type="function">
    <text evidence="3">Binds together with bS18 to 16S ribosomal RNA.</text>
</comment>
<dbReference type="PANTHER" id="PTHR21011">
    <property type="entry name" value="MITOCHONDRIAL 28S RIBOSOMAL PROTEIN S6"/>
    <property type="match status" value="1"/>
</dbReference>
<dbReference type="EMBL" id="MGGL01000004">
    <property type="protein sequence ID" value="OGM27314.1"/>
    <property type="molecule type" value="Genomic_DNA"/>
</dbReference>
<dbReference type="GO" id="GO:0006412">
    <property type="term" value="P:translation"/>
    <property type="evidence" value="ECO:0007669"/>
    <property type="project" value="UniProtKB-UniRule"/>
</dbReference>
<organism evidence="4 5">
    <name type="scientific">Candidatus Woesebacteria bacterium RIFCSPHIGHO2_01_FULL_40_22</name>
    <dbReference type="NCBI Taxonomy" id="1802499"/>
    <lineage>
        <taxon>Bacteria</taxon>
        <taxon>Candidatus Woeseibacteriota</taxon>
    </lineage>
</organism>
<evidence type="ECO:0000313" key="5">
    <source>
        <dbReference type="Proteomes" id="UP000179221"/>
    </source>
</evidence>
<evidence type="ECO:0000256" key="1">
    <source>
        <dbReference type="ARBA" id="ARBA00009512"/>
    </source>
</evidence>
<sequence>MHDYELTLVLPGKSTAAKIGSVKEKLSKLLSTLKGRIDKEKDWGKINLAYVIKGSDAGVFLHFNIKLDGNAVKILNQKLKMEDDIIRYLLIRV</sequence>
<protein>
    <recommendedName>
        <fullName evidence="2 3">Small ribosomal subunit protein bS6</fullName>
    </recommendedName>
</protein>
<accession>A0A1F7YIY6</accession>
<dbReference type="InterPro" id="IPR014717">
    <property type="entry name" value="Transl_elong_EF1B/ribsomal_bS6"/>
</dbReference>
<dbReference type="GO" id="GO:0003735">
    <property type="term" value="F:structural constituent of ribosome"/>
    <property type="evidence" value="ECO:0007669"/>
    <property type="project" value="InterPro"/>
</dbReference>
<dbReference type="AlphaFoldDB" id="A0A1F7YIY6"/>
<keyword evidence="3 4" id="KW-0689">Ribosomal protein</keyword>
<dbReference type="PANTHER" id="PTHR21011:SF1">
    <property type="entry name" value="SMALL RIBOSOMAL SUBUNIT PROTEIN BS6M"/>
    <property type="match status" value="1"/>
</dbReference>
<dbReference type="Gene3D" id="3.30.70.60">
    <property type="match status" value="1"/>
</dbReference>